<dbReference type="Proteomes" id="UP000738517">
    <property type="component" value="Unassembled WGS sequence"/>
</dbReference>
<evidence type="ECO:0000256" key="2">
    <source>
        <dbReference type="ARBA" id="ARBA00023054"/>
    </source>
</evidence>
<dbReference type="PANTHER" id="PTHR32347">
    <property type="entry name" value="EFFLUX SYSTEM COMPONENT YKNX-RELATED"/>
    <property type="match status" value="1"/>
</dbReference>
<organism evidence="4 5">
    <name type="scientific">Photobacterium alginatilyticum</name>
    <dbReference type="NCBI Taxonomy" id="1775171"/>
    <lineage>
        <taxon>Bacteria</taxon>
        <taxon>Pseudomonadati</taxon>
        <taxon>Pseudomonadota</taxon>
        <taxon>Gammaproteobacteria</taxon>
        <taxon>Vibrionales</taxon>
        <taxon>Vibrionaceae</taxon>
        <taxon>Photobacterium</taxon>
    </lineage>
</organism>
<name>A0ABW9YJB1_9GAMM</name>
<evidence type="ECO:0000313" key="5">
    <source>
        <dbReference type="Proteomes" id="UP000738517"/>
    </source>
</evidence>
<protein>
    <submittedName>
        <fullName evidence="4">HlyD family efflux transporter periplasmic adaptor subunit</fullName>
    </submittedName>
</protein>
<dbReference type="EMBL" id="RSEJ01000015">
    <property type="protein sequence ID" value="NBI53892.1"/>
    <property type="molecule type" value="Genomic_DNA"/>
</dbReference>
<proteinExistence type="predicted"/>
<feature type="coiled-coil region" evidence="3">
    <location>
        <begin position="191"/>
        <end position="236"/>
    </location>
</feature>
<comment type="subcellular location">
    <subcellularLocation>
        <location evidence="1">Cell envelope</location>
    </subcellularLocation>
</comment>
<sequence length="420" mass="47362">MVMDRVRKKRSRFKRWLLLPAVGLLCVMALLGYRQINKQYAGFNVERDSLIIGEVQYGSFNVSVRGPGVLLPLHERWVASRVAGRVDQLNIKPGTFVKPGETLIVMVNPQLTQRVDELNWELKAMEAKHLADRVLLESKLLDQETVILAAKMRYDKNALKLDAETELVTIGNSTVSRIDYQRSQLDVAQQQQAWQIEVRRLEKMRQNFEAQIHAAKANYQRLHQQHRRAVEDVEALTITASIDGVVQDIPVELGQRVSVGTNLALIGQQDQLYAQVNIAETQVRQVSLDQAVTVDTRNNLIKGKVSRIAPSVNDGIVKVDIMFTQPLPADARPDLSVDAKIAIEQIDQALFVRRPTYAKADQLNNVYKLSEDGKSAFRHDVYFGTGSLSQIQIKEGLNPGDQVILSDSTPWQSYAEINIY</sequence>
<comment type="caution">
    <text evidence="4">The sequence shown here is derived from an EMBL/GenBank/DDBJ whole genome shotgun (WGS) entry which is preliminary data.</text>
</comment>
<dbReference type="Gene3D" id="2.40.420.20">
    <property type="match status" value="1"/>
</dbReference>
<dbReference type="Gene3D" id="2.40.50.100">
    <property type="match status" value="1"/>
</dbReference>
<dbReference type="InterPro" id="IPR050465">
    <property type="entry name" value="UPF0194_transport"/>
</dbReference>
<keyword evidence="2 3" id="KW-0175">Coiled coil</keyword>
<evidence type="ECO:0000256" key="1">
    <source>
        <dbReference type="ARBA" id="ARBA00004196"/>
    </source>
</evidence>
<evidence type="ECO:0000313" key="4">
    <source>
        <dbReference type="EMBL" id="NBI53892.1"/>
    </source>
</evidence>
<gene>
    <name evidence="4" type="ORF">EIZ48_15050</name>
</gene>
<evidence type="ECO:0000256" key="3">
    <source>
        <dbReference type="SAM" id="Coils"/>
    </source>
</evidence>
<dbReference type="Gene3D" id="1.10.287.470">
    <property type="entry name" value="Helix hairpin bin"/>
    <property type="match status" value="1"/>
</dbReference>
<dbReference type="SUPFAM" id="SSF111369">
    <property type="entry name" value="HlyD-like secretion proteins"/>
    <property type="match status" value="1"/>
</dbReference>
<accession>A0ABW9YJB1</accession>
<reference evidence="4 5" key="1">
    <citation type="journal article" date="2017" name="Int. J. Syst. Evol. Microbiol.">
        <title>Photobacterium alginatilyticum sp. nov., a marine bacterium isolated from bottom seawater.</title>
        <authorList>
            <person name="Wang X."/>
            <person name="Wang Y."/>
            <person name="Yang X."/>
            <person name="Sun H."/>
            <person name="Li B."/>
            <person name="Zhang X.H."/>
        </authorList>
    </citation>
    <scope>NUCLEOTIDE SEQUENCE [LARGE SCALE GENOMIC DNA]</scope>
    <source>
        <strain evidence="4 5">P03D4</strain>
    </source>
</reference>
<keyword evidence="5" id="KW-1185">Reference proteome</keyword>
<dbReference type="Gene3D" id="2.40.30.170">
    <property type="match status" value="1"/>
</dbReference>
<dbReference type="PANTHER" id="PTHR32347:SF23">
    <property type="entry name" value="BLL5650 PROTEIN"/>
    <property type="match status" value="1"/>
</dbReference>